<keyword evidence="2" id="KW-1003">Cell membrane</keyword>
<feature type="transmembrane region" description="Helical" evidence="7">
    <location>
        <begin position="47"/>
        <end position="66"/>
    </location>
</feature>
<comment type="caution">
    <text evidence="9">The sequence shown here is derived from an EMBL/GenBank/DDBJ whole genome shotgun (WGS) entry which is preliminary data.</text>
</comment>
<comment type="similarity">
    <text evidence="7">Belongs to the TRAP transporter large permease family.</text>
</comment>
<comment type="subunit">
    <text evidence="7">The complex comprises the extracytoplasmic solute receptor protein and the two transmembrane proteins.</text>
</comment>
<feature type="domain" description="TRAP C4-dicarboxylate transport system permease DctM subunit" evidence="8">
    <location>
        <begin position="8"/>
        <end position="416"/>
    </location>
</feature>
<feature type="transmembrane region" description="Helical" evidence="7">
    <location>
        <begin position="135"/>
        <end position="162"/>
    </location>
</feature>
<keyword evidence="7" id="KW-0813">Transport</keyword>
<dbReference type="EMBL" id="BJYZ01000008">
    <property type="protein sequence ID" value="GEO38012.1"/>
    <property type="molecule type" value="Genomic_DNA"/>
</dbReference>
<dbReference type="PANTHER" id="PTHR33362:SF3">
    <property type="entry name" value="SIALIC ACID TRAP TRANSPORTER PERMEASE PROTEIN SIAT"/>
    <property type="match status" value="1"/>
</dbReference>
<evidence type="ECO:0000256" key="4">
    <source>
        <dbReference type="ARBA" id="ARBA00022692"/>
    </source>
</evidence>
<evidence type="ECO:0000256" key="1">
    <source>
        <dbReference type="ARBA" id="ARBA00004429"/>
    </source>
</evidence>
<dbReference type="InterPro" id="IPR010656">
    <property type="entry name" value="DctM"/>
</dbReference>
<protein>
    <recommendedName>
        <fullName evidence="7">TRAP transporter large permease protein</fullName>
    </recommendedName>
</protein>
<dbReference type="NCBIfam" id="TIGR00786">
    <property type="entry name" value="dctM"/>
    <property type="match status" value="1"/>
</dbReference>
<dbReference type="GO" id="GO:0005886">
    <property type="term" value="C:plasma membrane"/>
    <property type="evidence" value="ECO:0007669"/>
    <property type="project" value="UniProtKB-SubCell"/>
</dbReference>
<accession>A0A512DNF5</accession>
<name>A0A512DNF5_9PROT</name>
<sequence length="427" mass="44335">MSVASLFFIFAGLVVIEVPIAFALIAATMTFLTIASPLPLTIVAQRMVSGLDSFPLLAMPLFILAGNLMNRAGLASRIFAFALSLLGHIRGSLAHVNIGSSIIFAGMSGVAQADAAGLGTVEVRAMRKAGFDPAFAAAVTAASSIIGPIIPPSVIMVIYAVIAQVSVSDLFLAGILPGLLMGGFMMLMVWVLAVTGRIHAPVRPRATAREIGRTFMAALPSLLAPVILIAGLLSGAATPTELGALTVVYAIGVGFVQGELTLEGLRRSVIETGVTAGVLIFIIAAAIPFGWVVSINNLPAQLATTLLGLSNDPNVILLLVNLILLVAGLVMETTAILLIAVPALLPLALALNIDLVHFGVVVVLNLLIGATTPPFGVLLFIMMDIAKVSLGRLVIAMLPFYVALLGALLVVTFWPSFVLFLPNLLGR</sequence>
<dbReference type="GO" id="GO:0022857">
    <property type="term" value="F:transmembrane transporter activity"/>
    <property type="evidence" value="ECO:0007669"/>
    <property type="project" value="UniProtKB-UniRule"/>
</dbReference>
<evidence type="ECO:0000313" key="9">
    <source>
        <dbReference type="EMBL" id="GEO38012.1"/>
    </source>
</evidence>
<dbReference type="RefSeq" id="WP_044430844.1">
    <property type="nucleotide sequence ID" value="NZ_BJYZ01000008.1"/>
</dbReference>
<keyword evidence="10" id="KW-1185">Reference proteome</keyword>
<dbReference type="Proteomes" id="UP000321523">
    <property type="component" value="Unassembled WGS sequence"/>
</dbReference>
<comment type="subcellular location">
    <subcellularLocation>
        <location evidence="1 7">Cell inner membrane</location>
        <topology evidence="1 7">Multi-pass membrane protein</topology>
    </subcellularLocation>
</comment>
<feature type="transmembrane region" description="Helical" evidence="7">
    <location>
        <begin position="393"/>
        <end position="417"/>
    </location>
</feature>
<feature type="transmembrane region" description="Helical" evidence="7">
    <location>
        <begin position="359"/>
        <end position="381"/>
    </location>
</feature>
<comment type="caution">
    <text evidence="7">Lacks conserved residue(s) required for the propagation of feature annotation.</text>
</comment>
<comment type="function">
    <text evidence="7">Part of the tripartite ATP-independent periplasmic (TRAP) transport system.</text>
</comment>
<evidence type="ECO:0000256" key="2">
    <source>
        <dbReference type="ARBA" id="ARBA00022475"/>
    </source>
</evidence>
<feature type="transmembrane region" description="Helical" evidence="7">
    <location>
        <begin position="174"/>
        <end position="194"/>
    </location>
</feature>
<proteinExistence type="inferred from homology"/>
<dbReference type="PIRSF" id="PIRSF006066">
    <property type="entry name" value="HI0050"/>
    <property type="match status" value="1"/>
</dbReference>
<evidence type="ECO:0000256" key="3">
    <source>
        <dbReference type="ARBA" id="ARBA00022519"/>
    </source>
</evidence>
<keyword evidence="4 7" id="KW-0812">Transmembrane</keyword>
<feature type="transmembrane region" description="Helical" evidence="7">
    <location>
        <begin position="215"/>
        <end position="236"/>
    </location>
</feature>
<keyword evidence="6 7" id="KW-0472">Membrane</keyword>
<dbReference type="OrthoDB" id="7824289at2"/>
<feature type="transmembrane region" description="Helical" evidence="7">
    <location>
        <begin position="274"/>
        <end position="293"/>
    </location>
</feature>
<evidence type="ECO:0000313" key="10">
    <source>
        <dbReference type="Proteomes" id="UP000321523"/>
    </source>
</evidence>
<dbReference type="PANTHER" id="PTHR33362">
    <property type="entry name" value="SIALIC ACID TRAP TRANSPORTER PERMEASE PROTEIN SIAT-RELATED"/>
    <property type="match status" value="1"/>
</dbReference>
<evidence type="ECO:0000256" key="6">
    <source>
        <dbReference type="ARBA" id="ARBA00023136"/>
    </source>
</evidence>
<dbReference type="Pfam" id="PF06808">
    <property type="entry name" value="DctM"/>
    <property type="match status" value="1"/>
</dbReference>
<evidence type="ECO:0000259" key="8">
    <source>
        <dbReference type="Pfam" id="PF06808"/>
    </source>
</evidence>
<dbReference type="InterPro" id="IPR004681">
    <property type="entry name" value="TRAP_DctM"/>
</dbReference>
<dbReference type="AlphaFoldDB" id="A0A512DNF5"/>
<gene>
    <name evidence="9" type="ORF">SAE02_21600</name>
</gene>
<keyword evidence="3 7" id="KW-0997">Cell inner membrane</keyword>
<reference evidence="9 10" key="1">
    <citation type="submission" date="2019-07" db="EMBL/GenBank/DDBJ databases">
        <title>Whole genome shotgun sequence of Skermanella aerolata NBRC 106429.</title>
        <authorList>
            <person name="Hosoyama A."/>
            <person name="Uohara A."/>
            <person name="Ohji S."/>
            <person name="Ichikawa N."/>
        </authorList>
    </citation>
    <scope>NUCLEOTIDE SEQUENCE [LARGE SCALE GENOMIC DNA]</scope>
    <source>
        <strain evidence="9 10">NBRC 106429</strain>
    </source>
</reference>
<evidence type="ECO:0000256" key="5">
    <source>
        <dbReference type="ARBA" id="ARBA00022989"/>
    </source>
</evidence>
<keyword evidence="5 7" id="KW-1133">Transmembrane helix</keyword>
<evidence type="ECO:0000256" key="7">
    <source>
        <dbReference type="RuleBase" id="RU369079"/>
    </source>
</evidence>
<organism evidence="9 10">
    <name type="scientific">Skermanella aerolata</name>
    <dbReference type="NCBI Taxonomy" id="393310"/>
    <lineage>
        <taxon>Bacteria</taxon>
        <taxon>Pseudomonadati</taxon>
        <taxon>Pseudomonadota</taxon>
        <taxon>Alphaproteobacteria</taxon>
        <taxon>Rhodospirillales</taxon>
        <taxon>Azospirillaceae</taxon>
        <taxon>Skermanella</taxon>
    </lineage>
</organism>
<feature type="transmembrane region" description="Helical" evidence="7">
    <location>
        <begin position="313"/>
        <end position="330"/>
    </location>
</feature>